<dbReference type="Gene3D" id="3.40.50.10780">
    <property type="entry name" value="Dipeptide transport protein"/>
    <property type="match status" value="1"/>
</dbReference>
<organism evidence="3 4">
    <name type="scientific">Clostridium intestinale DSM 6191</name>
    <dbReference type="NCBI Taxonomy" id="1121320"/>
    <lineage>
        <taxon>Bacteria</taxon>
        <taxon>Bacillati</taxon>
        <taxon>Bacillota</taxon>
        <taxon>Clostridia</taxon>
        <taxon>Eubacteriales</taxon>
        <taxon>Clostridiaceae</taxon>
        <taxon>Clostridium</taxon>
    </lineage>
</organism>
<dbReference type="PIRSF" id="PIRSF015853">
    <property type="entry name" value="Pep_DppA"/>
    <property type="match status" value="1"/>
</dbReference>
<dbReference type="InterPro" id="IPR027476">
    <property type="entry name" value="DppA_N"/>
</dbReference>
<feature type="binding site" evidence="2">
    <location>
        <position position="8"/>
    </location>
    <ligand>
        <name>Zn(2+)</name>
        <dbReference type="ChEBI" id="CHEBI:29105"/>
        <label>2</label>
    </ligand>
</feature>
<dbReference type="RefSeq" id="WP_073018348.1">
    <property type="nucleotide sequence ID" value="NZ_FQXU01000005.1"/>
</dbReference>
<protein>
    <submittedName>
        <fullName evidence="3">D-amino peptidase</fullName>
    </submittedName>
</protein>
<dbReference type="InterPro" id="IPR007035">
    <property type="entry name" value="Peptidase_M55"/>
</dbReference>
<dbReference type="GO" id="GO:0046872">
    <property type="term" value="F:metal ion binding"/>
    <property type="evidence" value="ECO:0007669"/>
    <property type="project" value="UniProtKB-KW"/>
</dbReference>
<evidence type="ECO:0000313" key="4">
    <source>
        <dbReference type="Proteomes" id="UP000184241"/>
    </source>
</evidence>
<dbReference type="Proteomes" id="UP000184241">
    <property type="component" value="Unassembled WGS sequence"/>
</dbReference>
<keyword evidence="2" id="KW-0862">Zinc</keyword>
<accession>A0A1M5XNS3</accession>
<feature type="active site" description="Nucleophile" evidence="1">
    <location>
        <position position="115"/>
    </location>
</feature>
<evidence type="ECO:0000256" key="2">
    <source>
        <dbReference type="PIRSR" id="PIRSR015853-2"/>
    </source>
</evidence>
<dbReference type="Gene3D" id="3.30.1360.130">
    <property type="entry name" value="Dipeptide transport protein"/>
    <property type="match status" value="1"/>
</dbReference>
<reference evidence="3 4" key="1">
    <citation type="submission" date="2016-11" db="EMBL/GenBank/DDBJ databases">
        <authorList>
            <person name="Jaros S."/>
            <person name="Januszkiewicz K."/>
            <person name="Wedrychowicz H."/>
        </authorList>
    </citation>
    <scope>NUCLEOTIDE SEQUENCE [LARGE SCALE GENOMIC DNA]</scope>
    <source>
        <strain evidence="3 4">DSM 6191</strain>
    </source>
</reference>
<sequence length="272" mass="29267">MKIYISADIEGISGVVSKAQLSPEGYDYQRARMLMTKEVNAAIEGAIEAGAKEIVVNDSHGPMTNIIIEALNPKADLITGTPKKLGMMEGIDDTYDGVILIGYHSKMNTPGVLAHSYHGGVVSDIKINGKSFGEFGINAFVAGYFDVPVVLVSGDNILSDEVSAINDKIEKVVVKITQGRYAAKCISPEIVHDMIKEKVKTALSKIDNIPLTTVNGAIELKVSFLNSGLAEVASIMPRTELIEPNVVLYNADNIIESYRALMAMIHIASSIN</sequence>
<feature type="binding site" evidence="2">
    <location>
        <position position="104"/>
    </location>
    <ligand>
        <name>Zn(2+)</name>
        <dbReference type="ChEBI" id="CHEBI:29105"/>
        <label>2</label>
    </ligand>
</feature>
<gene>
    <name evidence="3" type="ORF">SAMN02745941_01533</name>
</gene>
<proteinExistence type="predicted"/>
<feature type="binding site" evidence="2">
    <location>
        <position position="10"/>
    </location>
    <ligand>
        <name>Zn(2+)</name>
        <dbReference type="ChEBI" id="CHEBI:29105"/>
        <label>1</label>
    </ligand>
</feature>
<dbReference type="SUPFAM" id="SSF63992">
    <property type="entry name" value="Dipeptide transport protein"/>
    <property type="match status" value="1"/>
</dbReference>
<dbReference type="Pfam" id="PF04951">
    <property type="entry name" value="Peptidase_M55"/>
    <property type="match status" value="1"/>
</dbReference>
<dbReference type="CDD" id="cd08663">
    <property type="entry name" value="DAP_dppA_1"/>
    <property type="match status" value="1"/>
</dbReference>
<evidence type="ECO:0000256" key="1">
    <source>
        <dbReference type="PIRSR" id="PIRSR015853-1"/>
    </source>
</evidence>
<dbReference type="AlphaFoldDB" id="A0A1M5XNS3"/>
<evidence type="ECO:0000313" key="3">
    <source>
        <dbReference type="EMBL" id="SHI01302.1"/>
    </source>
</evidence>
<dbReference type="EMBL" id="FQXU01000005">
    <property type="protein sequence ID" value="SHI01302.1"/>
    <property type="molecule type" value="Genomic_DNA"/>
</dbReference>
<dbReference type="InterPro" id="IPR036177">
    <property type="entry name" value="Peptidase_M55_sf"/>
</dbReference>
<name>A0A1M5XNS3_9CLOT</name>
<feature type="binding site" evidence="2">
    <location>
        <position position="134"/>
    </location>
    <ligand>
        <name>Zn(2+)</name>
        <dbReference type="ChEBI" id="CHEBI:29105"/>
        <label>2</label>
    </ligand>
</feature>
<feature type="binding site" evidence="2">
    <location>
        <position position="60"/>
    </location>
    <ligand>
        <name>Zn(2+)</name>
        <dbReference type="ChEBI" id="CHEBI:29105"/>
        <label>2</label>
    </ligand>
</feature>
<feature type="binding site" evidence="2">
    <location>
        <position position="8"/>
    </location>
    <ligand>
        <name>Zn(2+)</name>
        <dbReference type="ChEBI" id="CHEBI:29105"/>
        <label>1</label>
    </ligand>
</feature>
<keyword evidence="2" id="KW-0479">Metal-binding</keyword>